<dbReference type="AlphaFoldDB" id="V9L3C5"/>
<comment type="subcellular location">
    <subcellularLocation>
        <location evidence="1">Cell membrane</location>
    </subcellularLocation>
    <subcellularLocation>
        <location evidence="2">Secreted</location>
    </subcellularLocation>
</comment>
<feature type="signal peptide" evidence="8">
    <location>
        <begin position="1"/>
        <end position="19"/>
    </location>
</feature>
<evidence type="ECO:0000256" key="3">
    <source>
        <dbReference type="ARBA" id="ARBA00022475"/>
    </source>
</evidence>
<accession>V9L3C5</accession>
<keyword evidence="10" id="KW-0675">Receptor</keyword>
<dbReference type="GO" id="GO:0005886">
    <property type="term" value="C:plasma membrane"/>
    <property type="evidence" value="ECO:0007669"/>
    <property type="project" value="UniProtKB-SubCell"/>
</dbReference>
<dbReference type="InterPro" id="IPR045860">
    <property type="entry name" value="Snake_toxin-like_sf"/>
</dbReference>
<evidence type="ECO:0000259" key="9">
    <source>
        <dbReference type="SMART" id="SM00134"/>
    </source>
</evidence>
<dbReference type="GO" id="GO:0016301">
    <property type="term" value="F:kinase activity"/>
    <property type="evidence" value="ECO:0007669"/>
    <property type="project" value="UniProtKB-KW"/>
</dbReference>
<dbReference type="GO" id="GO:0005576">
    <property type="term" value="C:extracellular region"/>
    <property type="evidence" value="ECO:0007669"/>
    <property type="project" value="UniProtKB-SubCell"/>
</dbReference>
<keyword evidence="4" id="KW-0964">Secreted</keyword>
<keyword evidence="6" id="KW-0472">Membrane</keyword>
<sequence>MKIFLCLLSFCAVVLQVHSLKCYSCENTASGCNHTCSSEDICSKDTTKTWFTQTGIEDGLKSWGCIANEYCFGHVLLQTKLKVGITKRECCQTELCNKGVITVVIPDKKNGLRCWSCDNDNGENCAEPTITIDCVDIGTRCFTLYSNSTGIEQFMRGCASPSYCSIDPEIGTDFTCCGKDLCNASQNVRATIGTVWLAVLSLWLF</sequence>
<keyword evidence="10" id="KW-0418">Kinase</keyword>
<keyword evidence="3" id="KW-1003">Cell membrane</keyword>
<feature type="domain" description="UPAR/Ly6" evidence="9">
    <location>
        <begin position="112"/>
        <end position="193"/>
    </location>
</feature>
<dbReference type="InterPro" id="IPR050918">
    <property type="entry name" value="CNF-like_PLA2_Inhibitor"/>
</dbReference>
<evidence type="ECO:0000256" key="6">
    <source>
        <dbReference type="ARBA" id="ARBA00023136"/>
    </source>
</evidence>
<dbReference type="EMBL" id="JW873419">
    <property type="protein sequence ID" value="AFP05936.1"/>
    <property type="molecule type" value="mRNA"/>
</dbReference>
<evidence type="ECO:0000256" key="5">
    <source>
        <dbReference type="ARBA" id="ARBA00022729"/>
    </source>
</evidence>
<dbReference type="Pfam" id="PF00087">
    <property type="entry name" value="Toxin_TOLIP"/>
    <property type="match status" value="1"/>
</dbReference>
<organism evidence="10">
    <name type="scientific">Callorhinchus milii</name>
    <name type="common">Ghost shark</name>
    <dbReference type="NCBI Taxonomy" id="7868"/>
    <lineage>
        <taxon>Eukaryota</taxon>
        <taxon>Metazoa</taxon>
        <taxon>Chordata</taxon>
        <taxon>Craniata</taxon>
        <taxon>Vertebrata</taxon>
        <taxon>Chondrichthyes</taxon>
        <taxon>Holocephali</taxon>
        <taxon>Chimaeriformes</taxon>
        <taxon>Callorhinchidae</taxon>
        <taxon>Callorhinchus</taxon>
    </lineage>
</organism>
<dbReference type="Pfam" id="PF00021">
    <property type="entry name" value="UPAR_LY6"/>
    <property type="match status" value="1"/>
</dbReference>
<evidence type="ECO:0000256" key="7">
    <source>
        <dbReference type="ARBA" id="ARBA00023180"/>
    </source>
</evidence>
<evidence type="ECO:0000256" key="4">
    <source>
        <dbReference type="ARBA" id="ARBA00022525"/>
    </source>
</evidence>
<keyword evidence="5 8" id="KW-0732">Signal</keyword>
<name>V9L3C5_CALMI</name>
<feature type="domain" description="UPAR/Ly6" evidence="9">
    <location>
        <begin position="20"/>
        <end position="111"/>
    </location>
</feature>
<keyword evidence="10" id="KW-0808">Transferase</keyword>
<evidence type="ECO:0000256" key="1">
    <source>
        <dbReference type="ARBA" id="ARBA00004236"/>
    </source>
</evidence>
<evidence type="ECO:0000256" key="2">
    <source>
        <dbReference type="ARBA" id="ARBA00004613"/>
    </source>
</evidence>
<dbReference type="InterPro" id="IPR016054">
    <property type="entry name" value="LY6_UPA_recep-like"/>
</dbReference>
<protein>
    <submittedName>
        <fullName evidence="10">Urokinase plasminogen activator surface receptor-like protein</fullName>
    </submittedName>
</protein>
<dbReference type="InterPro" id="IPR035076">
    <property type="entry name" value="Toxin/TOLIP"/>
</dbReference>
<evidence type="ECO:0000313" key="10">
    <source>
        <dbReference type="EMBL" id="AFP05936.1"/>
    </source>
</evidence>
<keyword evidence="7" id="KW-0325">Glycoprotein</keyword>
<feature type="chain" id="PRO_5004778572" evidence="8">
    <location>
        <begin position="20"/>
        <end position="205"/>
    </location>
</feature>
<dbReference type="SUPFAM" id="SSF57302">
    <property type="entry name" value="Snake toxin-like"/>
    <property type="match status" value="2"/>
</dbReference>
<dbReference type="SMART" id="SM00134">
    <property type="entry name" value="LU"/>
    <property type="match status" value="2"/>
</dbReference>
<evidence type="ECO:0000256" key="8">
    <source>
        <dbReference type="SAM" id="SignalP"/>
    </source>
</evidence>
<dbReference type="Gene3D" id="2.10.60.10">
    <property type="entry name" value="CD59"/>
    <property type="match status" value="2"/>
</dbReference>
<reference evidence="10" key="1">
    <citation type="journal article" date="2014" name="Nature">
        <title>Elephant shark genome provides unique insights into gnathostome evolution.</title>
        <authorList>
            <consortium name="International Elephant Shark Genome Sequencing Consortium"/>
            <person name="Venkatesh B."/>
            <person name="Lee A.P."/>
            <person name="Ravi V."/>
            <person name="Maurya A.K."/>
            <person name="Lian M.M."/>
            <person name="Swann J.B."/>
            <person name="Ohta Y."/>
            <person name="Flajnik M.F."/>
            <person name="Sutoh Y."/>
            <person name="Kasahara M."/>
            <person name="Hoon S."/>
            <person name="Gangu V."/>
            <person name="Roy S.W."/>
            <person name="Irimia M."/>
            <person name="Korzh V."/>
            <person name="Kondrychyn I."/>
            <person name="Lim Z.W."/>
            <person name="Tay B.H."/>
            <person name="Tohari S."/>
            <person name="Kong K.W."/>
            <person name="Ho S."/>
            <person name="Lorente-Galdos B."/>
            <person name="Quilez J."/>
            <person name="Marques-Bonet T."/>
            <person name="Raney B.J."/>
            <person name="Ingham P.W."/>
            <person name="Tay A."/>
            <person name="Hillier L.W."/>
            <person name="Minx P."/>
            <person name="Boehm T."/>
            <person name="Wilson R.K."/>
            <person name="Brenner S."/>
            <person name="Warren W.C."/>
        </authorList>
    </citation>
    <scope>NUCLEOTIDE SEQUENCE</scope>
    <source>
        <tissue evidence="10">Intestine</tissue>
    </source>
</reference>
<dbReference type="PANTHER" id="PTHR20914:SF9">
    <property type="entry name" value="COILED, ISOFORM A"/>
    <property type="match status" value="1"/>
</dbReference>
<proteinExistence type="evidence at transcript level"/>
<dbReference type="PANTHER" id="PTHR20914">
    <property type="entry name" value="LY6/PLAUR DOMAIN-CONTAINING PROTEIN 8"/>
    <property type="match status" value="1"/>
</dbReference>